<evidence type="ECO:0000313" key="1">
    <source>
        <dbReference type="EMBL" id="CEK73788.1"/>
    </source>
</evidence>
<accession>A0A0B6ZYV2</accession>
<gene>
    <name evidence="1" type="primary">ORF88277</name>
</gene>
<protein>
    <submittedName>
        <fullName evidence="1">Uncharacterized protein</fullName>
    </submittedName>
</protein>
<reference evidence="1" key="1">
    <citation type="submission" date="2014-12" db="EMBL/GenBank/DDBJ databases">
        <title>Insight into the proteome of Arion vulgaris.</title>
        <authorList>
            <person name="Aradska J."/>
            <person name="Bulat T."/>
            <person name="Smidak R."/>
            <person name="Sarate P."/>
            <person name="Gangsoo J."/>
            <person name="Sialana F."/>
            <person name="Bilban M."/>
            <person name="Lubec G."/>
        </authorList>
    </citation>
    <scope>NUCLEOTIDE SEQUENCE</scope>
    <source>
        <tissue evidence="1">Skin</tissue>
    </source>
</reference>
<dbReference type="AlphaFoldDB" id="A0A0B6ZYV2"/>
<proteinExistence type="predicted"/>
<sequence length="52" mass="5931">MHVAHDFWASDDKHMLDSVFCDNTPRQRMATVKINSILQSSSCVFISSTPQF</sequence>
<dbReference type="EMBL" id="HACG01026923">
    <property type="protein sequence ID" value="CEK73788.1"/>
    <property type="molecule type" value="Transcribed_RNA"/>
</dbReference>
<name>A0A0B6ZYV2_9EUPU</name>
<organism evidence="1">
    <name type="scientific">Arion vulgaris</name>
    <dbReference type="NCBI Taxonomy" id="1028688"/>
    <lineage>
        <taxon>Eukaryota</taxon>
        <taxon>Metazoa</taxon>
        <taxon>Spiralia</taxon>
        <taxon>Lophotrochozoa</taxon>
        <taxon>Mollusca</taxon>
        <taxon>Gastropoda</taxon>
        <taxon>Heterobranchia</taxon>
        <taxon>Euthyneura</taxon>
        <taxon>Panpulmonata</taxon>
        <taxon>Eupulmonata</taxon>
        <taxon>Stylommatophora</taxon>
        <taxon>Helicina</taxon>
        <taxon>Arionoidea</taxon>
        <taxon>Arionidae</taxon>
        <taxon>Arion</taxon>
    </lineage>
</organism>